<evidence type="ECO:0000313" key="2">
    <source>
        <dbReference type="Proteomes" id="UP000540506"/>
    </source>
</evidence>
<sequence>MIVSFSTALLFAVITIVLVRAERVSTGNAVLVWLSGFTIAGTGLAGPVNHLLTAAAGAIAHIH</sequence>
<accession>A0A7W7R3K4</accession>
<gene>
    <name evidence="1" type="ORF">FHR34_003775</name>
</gene>
<dbReference type="Proteomes" id="UP000540506">
    <property type="component" value="Unassembled WGS sequence"/>
</dbReference>
<evidence type="ECO:0000313" key="1">
    <source>
        <dbReference type="EMBL" id="MBB4924782.1"/>
    </source>
</evidence>
<protein>
    <submittedName>
        <fullName evidence="1">Uncharacterized protein</fullName>
    </submittedName>
</protein>
<dbReference type="EMBL" id="JACHJV010000001">
    <property type="protein sequence ID" value="MBB4924782.1"/>
    <property type="molecule type" value="Genomic_DNA"/>
</dbReference>
<proteinExistence type="predicted"/>
<dbReference type="AlphaFoldDB" id="A0A7W7R3K4"/>
<name>A0A7W7R3K4_KITKI</name>
<comment type="caution">
    <text evidence="1">The sequence shown here is derived from an EMBL/GenBank/DDBJ whole genome shotgun (WGS) entry which is preliminary data.</text>
</comment>
<dbReference type="RefSeq" id="WP_184936669.1">
    <property type="nucleotide sequence ID" value="NZ_JACHJV010000001.1"/>
</dbReference>
<keyword evidence="2" id="KW-1185">Reference proteome</keyword>
<organism evidence="1 2">
    <name type="scientific">Kitasatospora kifunensis</name>
    <name type="common">Streptomyces kifunensis</name>
    <dbReference type="NCBI Taxonomy" id="58351"/>
    <lineage>
        <taxon>Bacteria</taxon>
        <taxon>Bacillati</taxon>
        <taxon>Actinomycetota</taxon>
        <taxon>Actinomycetes</taxon>
        <taxon>Kitasatosporales</taxon>
        <taxon>Streptomycetaceae</taxon>
        <taxon>Kitasatospora</taxon>
    </lineage>
</organism>
<reference evidence="1 2" key="1">
    <citation type="submission" date="2020-08" db="EMBL/GenBank/DDBJ databases">
        <title>Sequencing the genomes of 1000 actinobacteria strains.</title>
        <authorList>
            <person name="Klenk H.-P."/>
        </authorList>
    </citation>
    <scope>NUCLEOTIDE SEQUENCE [LARGE SCALE GENOMIC DNA]</scope>
    <source>
        <strain evidence="1 2">DSM 41654</strain>
    </source>
</reference>